<feature type="compositionally biased region" description="Basic and acidic residues" evidence="1">
    <location>
        <begin position="535"/>
        <end position="547"/>
    </location>
</feature>
<feature type="domain" description="SANTA" evidence="2">
    <location>
        <begin position="315"/>
        <end position="381"/>
    </location>
</feature>
<dbReference type="InterPro" id="IPR015216">
    <property type="entry name" value="SANTA"/>
</dbReference>
<feature type="compositionally biased region" description="Basic and acidic residues" evidence="1">
    <location>
        <begin position="575"/>
        <end position="592"/>
    </location>
</feature>
<organism evidence="3 4">
    <name type="scientific">Rhizophagus irregularis (strain DAOM 197198w)</name>
    <name type="common">Glomus intraradices</name>
    <dbReference type="NCBI Taxonomy" id="1432141"/>
    <lineage>
        <taxon>Eukaryota</taxon>
        <taxon>Fungi</taxon>
        <taxon>Fungi incertae sedis</taxon>
        <taxon>Mucoromycota</taxon>
        <taxon>Glomeromycotina</taxon>
        <taxon>Glomeromycetes</taxon>
        <taxon>Glomerales</taxon>
        <taxon>Glomeraceae</taxon>
        <taxon>Rhizophagus</taxon>
    </lineage>
</organism>
<feature type="compositionally biased region" description="Basic and acidic residues" evidence="1">
    <location>
        <begin position="497"/>
        <end position="510"/>
    </location>
</feature>
<evidence type="ECO:0000313" key="4">
    <source>
        <dbReference type="Proteomes" id="UP000022910"/>
    </source>
</evidence>
<feature type="region of interest" description="Disordered" evidence="1">
    <location>
        <begin position="496"/>
        <end position="592"/>
    </location>
</feature>
<keyword evidence="4" id="KW-1185">Reference proteome</keyword>
<feature type="region of interest" description="Disordered" evidence="1">
    <location>
        <begin position="405"/>
        <end position="484"/>
    </location>
</feature>
<feature type="compositionally biased region" description="Basic and acidic residues" evidence="1">
    <location>
        <begin position="405"/>
        <end position="432"/>
    </location>
</feature>
<evidence type="ECO:0000313" key="3">
    <source>
        <dbReference type="EMBL" id="EXX71326.1"/>
    </source>
</evidence>
<dbReference type="HOGENOM" id="CLU_448449_0_0_1"/>
<sequence>MDEKPSISKNSLFDIFKNNNEAALRSPTPSHLLNRSGNSAFKTPPFGSTPVNYNNIPLHLGNEHLFLSQQFHNTSANDYDPEENFPSFSSSVSTSTILSNLSPSSIYSPHSQNLGHGFAEATIIPGNSLQNPLSFSSFQPNLSSITGTFLGSSYGRMENQPKHPIRPFPVRGVSPQLHYTRGSFSKDFKPSSIVLSLNDNNDNDNINNDSISNIDNTSLVNDNSNSPRQDEEIKMVSLDNEDLESISYQYDFEIFDKSKQVIQESQSNQIEPSEDDKCLELVKWHLKIISIKDIPVSEIPEGIIPEGTDFWMILSGIVNGTRDKWHSGAVIAREHNRRVQTAKDKSYILIGKLSAKKMKADGFSEGLIKAFEDGFPENWRELLLADLKSLNDEISLSFKERCNLREENSSREKRSNSEEESAPQKESSRICEEQNEVGPLLEENVSHVETPEKKITPRLENKSSSKRRFKTPDQKQRSIVTSSGRLIRAPGNWWEIKPVKPEPNVKEEPKRRRFSKRILLSTEKNTPPPSSSSTTEEHTPTSKTEAKKRNRKQFYRGTRKRRASRKGNTTGNKMEAFHEEKSDKVNAEKTTVDMPRHEVYVLVETGKSK</sequence>
<dbReference type="EMBL" id="JEMT01016156">
    <property type="protein sequence ID" value="EXX71326.1"/>
    <property type="molecule type" value="Genomic_DNA"/>
</dbReference>
<feature type="compositionally biased region" description="Basic residues" evidence="1">
    <location>
        <begin position="548"/>
        <end position="565"/>
    </location>
</feature>
<dbReference type="AlphaFoldDB" id="A0A015LFJ0"/>
<dbReference type="OrthoDB" id="118550at2759"/>
<dbReference type="STRING" id="1432141.A0A015LFJ0"/>
<dbReference type="Pfam" id="PF09133">
    <property type="entry name" value="SANTA"/>
    <property type="match status" value="1"/>
</dbReference>
<feature type="compositionally biased region" description="Basic and acidic residues" evidence="1">
    <location>
        <begin position="444"/>
        <end position="463"/>
    </location>
</feature>
<reference evidence="3 4" key="1">
    <citation type="submission" date="2014-02" db="EMBL/GenBank/DDBJ databases">
        <title>Single nucleus genome sequencing reveals high similarity among nuclei of an endomycorrhizal fungus.</title>
        <authorList>
            <person name="Lin K."/>
            <person name="Geurts R."/>
            <person name="Zhang Z."/>
            <person name="Limpens E."/>
            <person name="Saunders D.G."/>
            <person name="Mu D."/>
            <person name="Pang E."/>
            <person name="Cao H."/>
            <person name="Cha H."/>
            <person name="Lin T."/>
            <person name="Zhou Q."/>
            <person name="Shang Y."/>
            <person name="Li Y."/>
            <person name="Ivanov S."/>
            <person name="Sharma T."/>
            <person name="Velzen R.V."/>
            <person name="Ruijter N.D."/>
            <person name="Aanen D.K."/>
            <person name="Win J."/>
            <person name="Kamoun S."/>
            <person name="Bisseling T."/>
            <person name="Huang S."/>
        </authorList>
    </citation>
    <scope>NUCLEOTIDE SEQUENCE [LARGE SCALE GENOMIC DNA]</scope>
    <source>
        <strain evidence="4">DAOM197198w</strain>
    </source>
</reference>
<name>A0A015LFJ0_RHIIW</name>
<proteinExistence type="predicted"/>
<evidence type="ECO:0000256" key="1">
    <source>
        <dbReference type="SAM" id="MobiDB-lite"/>
    </source>
</evidence>
<protein>
    <recommendedName>
        <fullName evidence="2">SANTA domain-containing protein</fullName>
    </recommendedName>
</protein>
<evidence type="ECO:0000259" key="2">
    <source>
        <dbReference type="Pfam" id="PF09133"/>
    </source>
</evidence>
<accession>A0A015LFJ0</accession>
<dbReference type="Proteomes" id="UP000022910">
    <property type="component" value="Unassembled WGS sequence"/>
</dbReference>
<comment type="caution">
    <text evidence="3">The sequence shown here is derived from an EMBL/GenBank/DDBJ whole genome shotgun (WGS) entry which is preliminary data.</text>
</comment>
<gene>
    <name evidence="3" type="ORF">RirG_079560</name>
</gene>